<dbReference type="EMBL" id="CAKKNE010000002">
    <property type="protein sequence ID" value="CAH0370073.1"/>
    <property type="molecule type" value="Genomic_DNA"/>
</dbReference>
<dbReference type="AlphaFoldDB" id="A0A8J2SC95"/>
<accession>A0A8J2SC95</accession>
<evidence type="ECO:0000256" key="5">
    <source>
        <dbReference type="SAM" id="Phobius"/>
    </source>
</evidence>
<evidence type="ECO:0000256" key="1">
    <source>
        <dbReference type="ARBA" id="ARBA00004141"/>
    </source>
</evidence>
<dbReference type="Proteomes" id="UP000789595">
    <property type="component" value="Unassembled WGS sequence"/>
</dbReference>
<keyword evidence="2 5" id="KW-0812">Transmembrane</keyword>
<evidence type="ECO:0000313" key="7">
    <source>
        <dbReference type="Proteomes" id="UP000789595"/>
    </source>
</evidence>
<name>A0A8J2SC95_9STRA</name>
<keyword evidence="3 5" id="KW-1133">Transmembrane helix</keyword>
<organism evidence="6 7">
    <name type="scientific">Pelagomonas calceolata</name>
    <dbReference type="NCBI Taxonomy" id="35677"/>
    <lineage>
        <taxon>Eukaryota</taxon>
        <taxon>Sar</taxon>
        <taxon>Stramenopiles</taxon>
        <taxon>Ochrophyta</taxon>
        <taxon>Pelagophyceae</taxon>
        <taxon>Pelagomonadales</taxon>
        <taxon>Pelagomonadaceae</taxon>
        <taxon>Pelagomonas</taxon>
    </lineage>
</organism>
<dbReference type="PANTHER" id="PTHR11132">
    <property type="entry name" value="SOLUTE CARRIER FAMILY 35"/>
    <property type="match status" value="1"/>
</dbReference>
<gene>
    <name evidence="6" type="ORF">PECAL_2P32230</name>
</gene>
<evidence type="ECO:0008006" key="8">
    <source>
        <dbReference type="Google" id="ProtNLM"/>
    </source>
</evidence>
<evidence type="ECO:0000256" key="2">
    <source>
        <dbReference type="ARBA" id="ARBA00022692"/>
    </source>
</evidence>
<feature type="transmembrane region" description="Helical" evidence="5">
    <location>
        <begin position="236"/>
        <end position="258"/>
    </location>
</feature>
<evidence type="ECO:0000256" key="4">
    <source>
        <dbReference type="ARBA" id="ARBA00023136"/>
    </source>
</evidence>
<feature type="transmembrane region" description="Helical" evidence="5">
    <location>
        <begin position="328"/>
        <end position="347"/>
    </location>
</feature>
<keyword evidence="4 5" id="KW-0472">Membrane</keyword>
<evidence type="ECO:0000256" key="3">
    <source>
        <dbReference type="ARBA" id="ARBA00022989"/>
    </source>
</evidence>
<feature type="transmembrane region" description="Helical" evidence="5">
    <location>
        <begin position="297"/>
        <end position="316"/>
    </location>
</feature>
<dbReference type="GO" id="GO:0016020">
    <property type="term" value="C:membrane"/>
    <property type="evidence" value="ECO:0007669"/>
    <property type="project" value="UniProtKB-SubCell"/>
</dbReference>
<protein>
    <recommendedName>
        <fullName evidence="8">Sugar phosphate transporter domain-containing protein</fullName>
    </recommendedName>
</protein>
<dbReference type="InterPro" id="IPR050186">
    <property type="entry name" value="TPT_transporter"/>
</dbReference>
<keyword evidence="7" id="KW-1185">Reference proteome</keyword>
<reference evidence="6" key="1">
    <citation type="submission" date="2021-11" db="EMBL/GenBank/DDBJ databases">
        <authorList>
            <consortium name="Genoscope - CEA"/>
            <person name="William W."/>
        </authorList>
    </citation>
    <scope>NUCLEOTIDE SEQUENCE</scope>
</reference>
<sequence>MAQLDDGGKSPKAADRNDEDTARAVLFLGFNFLSTVALININKYVFTKAHFGFPAALSNVHYVTSWGCLALLKRLIPALVPTLDVGRPLHTDRDFLAMCLLIGSVTPLNNMSLQLNPIAWYQTAKLAVTPVVVAIEYGLDGVVPSAARAACLALVCLFVVKMREPAAGGAPQSAAGLICVAIWVPLAAAYKVQFGRLRRKLGKCSTLALMHALFPYALLVQTILSPLVDPPGLFEYSWTATSVFAVAASGLGAFLVNYSGFLVVGHLGAISHVLLGQAKSAMTLLVAALLFGTSYTARELVCASGAMASIVAYAYLKHEAQEHSAHEEHIWWVDMFFFLGFLLSFLMDKLLDTD</sequence>
<feature type="transmembrane region" description="Helical" evidence="5">
    <location>
        <begin position="204"/>
        <end position="224"/>
    </location>
</feature>
<feature type="transmembrane region" description="Helical" evidence="5">
    <location>
        <begin position="21"/>
        <end position="41"/>
    </location>
</feature>
<proteinExistence type="predicted"/>
<evidence type="ECO:0000313" key="6">
    <source>
        <dbReference type="EMBL" id="CAH0370073.1"/>
    </source>
</evidence>
<comment type="caution">
    <text evidence="6">The sequence shown here is derived from an EMBL/GenBank/DDBJ whole genome shotgun (WGS) entry which is preliminary data.</text>
</comment>
<comment type="subcellular location">
    <subcellularLocation>
        <location evidence="1">Membrane</location>
        <topology evidence="1">Multi-pass membrane protein</topology>
    </subcellularLocation>
</comment>
<feature type="transmembrane region" description="Helical" evidence="5">
    <location>
        <begin position="270"/>
        <end position="291"/>
    </location>
</feature>
<dbReference type="OrthoDB" id="5547497at2759"/>